<dbReference type="EC" id="6.2.1.1" evidence="4"/>
<dbReference type="Pfam" id="PF13193">
    <property type="entry name" value="AMP-binding_C"/>
    <property type="match status" value="1"/>
</dbReference>
<dbReference type="Gene3D" id="3.30.300.30">
    <property type="match status" value="1"/>
</dbReference>
<dbReference type="Proteomes" id="UP001228049">
    <property type="component" value="Unassembled WGS sequence"/>
</dbReference>
<evidence type="ECO:0000259" key="18">
    <source>
        <dbReference type="Pfam" id="PF13193"/>
    </source>
</evidence>
<comment type="caution">
    <text evidence="20">The sequence shown here is derived from an EMBL/GenBank/DDBJ whole genome shotgun (WGS) entry which is preliminary data.</text>
</comment>
<dbReference type="PROSITE" id="PS00455">
    <property type="entry name" value="AMP_BINDING"/>
    <property type="match status" value="1"/>
</dbReference>
<evidence type="ECO:0000256" key="13">
    <source>
        <dbReference type="ARBA" id="ARBA00076457"/>
    </source>
</evidence>
<dbReference type="Pfam" id="PF16177">
    <property type="entry name" value="ACAS_N"/>
    <property type="match status" value="1"/>
</dbReference>
<evidence type="ECO:0000256" key="1">
    <source>
        <dbReference type="ARBA" id="ARBA00001884"/>
    </source>
</evidence>
<feature type="domain" description="Acetyl-coenzyme A synthetase N-terminal" evidence="19">
    <location>
        <begin position="30"/>
        <end position="89"/>
    </location>
</feature>
<dbReference type="InterPro" id="IPR045851">
    <property type="entry name" value="AMP-bd_C_sf"/>
</dbReference>
<dbReference type="InterPro" id="IPR032387">
    <property type="entry name" value="ACAS_N"/>
</dbReference>
<proteinExistence type="inferred from homology"/>
<evidence type="ECO:0000256" key="7">
    <source>
        <dbReference type="ARBA" id="ARBA00022840"/>
    </source>
</evidence>
<keyword evidence="5" id="KW-0436">Ligase</keyword>
<comment type="subunit">
    <text evidence="11">Monomer. Interacts with TFEB. AMPK-mediated phosphorylated form at Ser-659 interacts with KPNA1; this interaction results in nuclear translocation of ACSS2. Interacts with the 'Thr-172' phosphorylated form of PRKAA2. Interacts with CREBBP.</text>
</comment>
<dbReference type="CDD" id="cd05966">
    <property type="entry name" value="ACS"/>
    <property type="match status" value="1"/>
</dbReference>
<dbReference type="GO" id="GO:0050218">
    <property type="term" value="F:propionate-CoA ligase activity"/>
    <property type="evidence" value="ECO:0007669"/>
    <property type="project" value="UniProtKB-EC"/>
</dbReference>
<evidence type="ECO:0000256" key="2">
    <source>
        <dbReference type="ARBA" id="ARBA00006432"/>
    </source>
</evidence>
<evidence type="ECO:0000256" key="12">
    <source>
        <dbReference type="ARBA" id="ARBA00070729"/>
    </source>
</evidence>
<dbReference type="GO" id="GO:0006629">
    <property type="term" value="P:lipid metabolic process"/>
    <property type="evidence" value="ECO:0007669"/>
    <property type="project" value="UniProtKB-KW"/>
</dbReference>
<evidence type="ECO:0000256" key="9">
    <source>
        <dbReference type="ARBA" id="ARBA00029726"/>
    </source>
</evidence>
<evidence type="ECO:0000259" key="17">
    <source>
        <dbReference type="Pfam" id="PF00501"/>
    </source>
</evidence>
<dbReference type="AlphaFoldDB" id="A0AAD9FAL3"/>
<keyword evidence="6" id="KW-0547">Nucleotide-binding</keyword>
<dbReference type="GO" id="GO:0006085">
    <property type="term" value="P:acetyl-CoA biosynthetic process"/>
    <property type="evidence" value="ECO:0007669"/>
    <property type="project" value="TreeGrafter"/>
</dbReference>
<name>A0AAD9FAL3_DISEL</name>
<keyword evidence="8" id="KW-0443">Lipid metabolism</keyword>
<evidence type="ECO:0000256" key="5">
    <source>
        <dbReference type="ARBA" id="ARBA00022598"/>
    </source>
</evidence>
<evidence type="ECO:0000256" key="4">
    <source>
        <dbReference type="ARBA" id="ARBA00013275"/>
    </source>
</evidence>
<dbReference type="FunFam" id="3.40.50.12780:FF:000001">
    <property type="entry name" value="Acetyl-coenzyme A synthetase"/>
    <property type="match status" value="1"/>
</dbReference>
<comment type="catalytic activity">
    <reaction evidence="10">
        <text>propanoate + ATP + CoA = propanoyl-CoA + AMP + diphosphate</text>
        <dbReference type="Rhea" id="RHEA:20373"/>
        <dbReference type="ChEBI" id="CHEBI:17272"/>
        <dbReference type="ChEBI" id="CHEBI:30616"/>
        <dbReference type="ChEBI" id="CHEBI:33019"/>
        <dbReference type="ChEBI" id="CHEBI:57287"/>
        <dbReference type="ChEBI" id="CHEBI:57392"/>
        <dbReference type="ChEBI" id="CHEBI:456215"/>
        <dbReference type="EC" id="6.2.1.17"/>
    </reaction>
    <physiologicalReaction direction="left-to-right" evidence="10">
        <dbReference type="Rhea" id="RHEA:20374"/>
    </physiologicalReaction>
</comment>
<dbReference type="GO" id="GO:0005737">
    <property type="term" value="C:cytoplasm"/>
    <property type="evidence" value="ECO:0007669"/>
    <property type="project" value="TreeGrafter"/>
</dbReference>
<dbReference type="InterPro" id="IPR000873">
    <property type="entry name" value="AMP-dep_synth/lig_dom"/>
</dbReference>
<dbReference type="EMBL" id="JASDAP010000008">
    <property type="protein sequence ID" value="KAK1899133.1"/>
    <property type="molecule type" value="Genomic_DNA"/>
</dbReference>
<evidence type="ECO:0000256" key="10">
    <source>
        <dbReference type="ARBA" id="ARBA00049004"/>
    </source>
</evidence>
<dbReference type="InterPro" id="IPR042099">
    <property type="entry name" value="ANL_N_sf"/>
</dbReference>
<evidence type="ECO:0000256" key="14">
    <source>
        <dbReference type="ARBA" id="ARBA00076503"/>
    </source>
</evidence>
<dbReference type="NCBIfam" id="NF001208">
    <property type="entry name" value="PRK00174.1"/>
    <property type="match status" value="1"/>
</dbReference>
<feature type="domain" description="AMP-dependent synthetase/ligase" evidence="17">
    <location>
        <begin position="115"/>
        <end position="521"/>
    </location>
</feature>
<keyword evidence="21" id="KW-1185">Reference proteome</keyword>
<accession>A0AAD9FAL3</accession>
<dbReference type="GO" id="GO:0005524">
    <property type="term" value="F:ATP binding"/>
    <property type="evidence" value="ECO:0007669"/>
    <property type="project" value="UniProtKB-KW"/>
</dbReference>
<evidence type="ECO:0000313" key="20">
    <source>
        <dbReference type="EMBL" id="KAK1899133.1"/>
    </source>
</evidence>
<dbReference type="InterPro" id="IPR025110">
    <property type="entry name" value="AMP-bd_C"/>
</dbReference>
<dbReference type="FunFam" id="3.30.300.30:FF:000004">
    <property type="entry name" value="Acetyl-coenzyme A synthetase"/>
    <property type="match status" value="1"/>
</dbReference>
<dbReference type="Pfam" id="PF00501">
    <property type="entry name" value="AMP-binding"/>
    <property type="match status" value="1"/>
</dbReference>
<dbReference type="InterPro" id="IPR020845">
    <property type="entry name" value="AMP-binding_CS"/>
</dbReference>
<evidence type="ECO:0000256" key="15">
    <source>
        <dbReference type="ARBA" id="ARBA00080059"/>
    </source>
</evidence>
<feature type="domain" description="AMP-binding enzyme C-terminal" evidence="18">
    <location>
        <begin position="576"/>
        <end position="654"/>
    </location>
</feature>
<evidence type="ECO:0000256" key="16">
    <source>
        <dbReference type="SAM" id="MobiDB-lite"/>
    </source>
</evidence>
<organism evidence="20 21">
    <name type="scientific">Dissostichus eleginoides</name>
    <name type="common">Patagonian toothfish</name>
    <name type="synonym">Dissostichus amissus</name>
    <dbReference type="NCBI Taxonomy" id="100907"/>
    <lineage>
        <taxon>Eukaryota</taxon>
        <taxon>Metazoa</taxon>
        <taxon>Chordata</taxon>
        <taxon>Craniata</taxon>
        <taxon>Vertebrata</taxon>
        <taxon>Euteleostomi</taxon>
        <taxon>Actinopterygii</taxon>
        <taxon>Neopterygii</taxon>
        <taxon>Teleostei</taxon>
        <taxon>Neoteleostei</taxon>
        <taxon>Acanthomorphata</taxon>
        <taxon>Eupercaria</taxon>
        <taxon>Perciformes</taxon>
        <taxon>Notothenioidei</taxon>
        <taxon>Nototheniidae</taxon>
        <taxon>Dissostichus</taxon>
    </lineage>
</organism>
<evidence type="ECO:0000256" key="3">
    <source>
        <dbReference type="ARBA" id="ARBA00012985"/>
    </source>
</evidence>
<dbReference type="Gene3D" id="3.40.50.12780">
    <property type="entry name" value="N-terminal domain of ligase-like"/>
    <property type="match status" value="1"/>
</dbReference>
<keyword evidence="7" id="KW-0067">ATP-binding</keyword>
<feature type="region of interest" description="Disordered" evidence="16">
    <location>
        <begin position="245"/>
        <end position="268"/>
    </location>
</feature>
<comment type="similarity">
    <text evidence="2">Belongs to the ATP-dependent AMP-binding enzyme family.</text>
</comment>
<gene>
    <name evidence="20" type="ORF">KUDE01_018655</name>
</gene>
<dbReference type="SUPFAM" id="SSF56801">
    <property type="entry name" value="Acetyl-CoA synthetase-like"/>
    <property type="match status" value="1"/>
</dbReference>
<evidence type="ECO:0000313" key="21">
    <source>
        <dbReference type="Proteomes" id="UP001228049"/>
    </source>
</evidence>
<comment type="catalytic activity">
    <reaction evidence="1">
        <text>acetate + ATP + CoA = acetyl-CoA + AMP + diphosphate</text>
        <dbReference type="Rhea" id="RHEA:23176"/>
        <dbReference type="ChEBI" id="CHEBI:30089"/>
        <dbReference type="ChEBI" id="CHEBI:30616"/>
        <dbReference type="ChEBI" id="CHEBI:33019"/>
        <dbReference type="ChEBI" id="CHEBI:57287"/>
        <dbReference type="ChEBI" id="CHEBI:57288"/>
        <dbReference type="ChEBI" id="CHEBI:456215"/>
        <dbReference type="EC" id="6.2.1.1"/>
    </reaction>
    <physiologicalReaction direction="left-to-right" evidence="1">
        <dbReference type="Rhea" id="RHEA:23177"/>
    </physiologicalReaction>
</comment>
<evidence type="ECO:0000256" key="11">
    <source>
        <dbReference type="ARBA" id="ARBA00062877"/>
    </source>
</evidence>
<dbReference type="PANTHER" id="PTHR24095">
    <property type="entry name" value="ACETYL-COENZYME A SYNTHETASE"/>
    <property type="match status" value="1"/>
</dbReference>
<dbReference type="GO" id="GO:0003987">
    <property type="term" value="F:acetate-CoA ligase activity"/>
    <property type="evidence" value="ECO:0007669"/>
    <property type="project" value="UniProtKB-EC"/>
</dbReference>
<evidence type="ECO:0000259" key="19">
    <source>
        <dbReference type="Pfam" id="PF16177"/>
    </source>
</evidence>
<evidence type="ECO:0000256" key="8">
    <source>
        <dbReference type="ARBA" id="ARBA00023098"/>
    </source>
</evidence>
<dbReference type="EC" id="6.2.1.17" evidence="3"/>
<dbReference type="PANTHER" id="PTHR24095:SF126">
    <property type="entry name" value="ACETYL-COENZYME A SYNTHETASE, CYTOPLASMIC"/>
    <property type="match status" value="1"/>
</dbReference>
<reference evidence="20" key="1">
    <citation type="submission" date="2023-04" db="EMBL/GenBank/DDBJ databases">
        <title>Chromosome-level genome of Chaenocephalus aceratus.</title>
        <authorList>
            <person name="Park H."/>
        </authorList>
    </citation>
    <scope>NUCLEOTIDE SEQUENCE</scope>
    <source>
        <strain evidence="20">DE</strain>
        <tissue evidence="20">Muscle</tissue>
    </source>
</reference>
<sequence length="694" mass="78175">MIPEKVSKEDVFHGSEELKKEAHIPSFEKYKELYLKSIENPDEFWGDIAKDFFWKTKHSGPFLEYNFDVTKGEIFIKFMEGASTNICYNLLDRNVHERKLGDKRSVPSGEGNEPGDELTVTYRELLQRVCQFANVLKSQAKQEVKKGDRVSIYMPMVVELVVAMLACVRIGAVHSIVFAGFSAESLCERILDSECSLLITADGFYRGDKLINLKLIADEALQKCRDKGFPLQKCIMLKHLSKEAEETPLGSQSPPAKRSCPDLQQEKQTGRVPWNPKVDLCWHALVRGASDECEPEWCNSEDPLFILYTSGSTGKPKGVLHTISGYMLYTATTFKLVFDHQPDDVYWCTADLGWITGHSYITYGPLANGATSVLFEGLPTYPDVSRMWEIVDKYHVSKFYTAPTAIRLLMKYGKEPVHKYKRESLKVLGTVGEPINPEAWQWYYNVVGEKRCPIVDTFWQTETGGHVLTPLPAATPMKPGSATFPFFGVVPAILNESGEELEGPSEGYLVFKQPWPGVMRTVYGNKQRFETVYFKKFPGYYVTGDGCRRDEDGYYWITGRIDDMLNVSGHLLSTAEVESALVEHEAVAEAAVVGRPHPVKGESLYCFVTLTDGLTFNRTLEADLKRQVREKIGAIATPDFIQNAPALPKTRSGKIMRRVLRKIACDERDLGDISTLADSSVVDQLFQNRCCPNV</sequence>
<protein>
    <recommendedName>
        <fullName evidence="12">Acetyl-coenzyme A synthetase, cytoplasmic</fullName>
        <ecNumber evidence="4">6.2.1.1</ecNumber>
        <ecNumber evidence="3">6.2.1.17</ecNumber>
    </recommendedName>
    <alternativeName>
        <fullName evidence="15">Acetyl-CoA synthetase</fullName>
    </alternativeName>
    <alternativeName>
        <fullName evidence="14">Acetyl-CoA synthetase 1</fullName>
    </alternativeName>
    <alternativeName>
        <fullName evidence="13">Acyl-CoA synthetase short-chain family member 2</fullName>
    </alternativeName>
    <alternativeName>
        <fullName evidence="9">Propionate--CoA ligase</fullName>
    </alternativeName>
</protein>
<evidence type="ECO:0000256" key="6">
    <source>
        <dbReference type="ARBA" id="ARBA00022741"/>
    </source>
</evidence>